<sequence length="199" mass="22809">MKFGITDWVFIRNSRALRNDELILSEDPELPLNSFLKSIYRSRNLNYSKFFKMDSLSKLGFLAMELLVEGSNIDPETALVFSNSSSSLQTDEEFEKSISEIPSPSLFVYTLPNIMLGELSIRHSLHSENIFFISEKFDPQLIIDYSTSLLTANISSDIVCGWVDLYNGEYDVFLCKISREGGLIFSPENLKKLYDNFHE</sequence>
<dbReference type="STRING" id="1913577.LPB144_03370"/>
<keyword evidence="2" id="KW-1185">Reference proteome</keyword>
<accession>A0A1L3J316</accession>
<dbReference type="Proteomes" id="UP000182510">
    <property type="component" value="Chromosome"/>
</dbReference>
<proteinExistence type="predicted"/>
<evidence type="ECO:0008006" key="3">
    <source>
        <dbReference type="Google" id="ProtNLM"/>
    </source>
</evidence>
<organism evidence="1 2">
    <name type="scientific">Christiangramia salexigens</name>
    <dbReference type="NCBI Taxonomy" id="1913577"/>
    <lineage>
        <taxon>Bacteria</taxon>
        <taxon>Pseudomonadati</taxon>
        <taxon>Bacteroidota</taxon>
        <taxon>Flavobacteriia</taxon>
        <taxon>Flavobacteriales</taxon>
        <taxon>Flavobacteriaceae</taxon>
        <taxon>Christiangramia</taxon>
    </lineage>
</organism>
<dbReference type="OrthoDB" id="1071350at2"/>
<gene>
    <name evidence="1" type="ORF">LPB144_03370</name>
</gene>
<dbReference type="RefSeq" id="WP_072552161.1">
    <property type="nucleotide sequence ID" value="NZ_CP018153.1"/>
</dbReference>
<name>A0A1L3J316_9FLAO</name>
<evidence type="ECO:0000313" key="1">
    <source>
        <dbReference type="EMBL" id="APG59506.1"/>
    </source>
</evidence>
<dbReference type="AlphaFoldDB" id="A0A1L3J316"/>
<dbReference type="KEGG" id="grl:LPB144_03370"/>
<reference evidence="1 2" key="1">
    <citation type="submission" date="2016-11" db="EMBL/GenBank/DDBJ databases">
        <title>Gramella sp. LPB0144 isolated from marine environment.</title>
        <authorList>
            <person name="Kim E."/>
            <person name="Yi H."/>
        </authorList>
    </citation>
    <scope>NUCLEOTIDE SEQUENCE [LARGE SCALE GENOMIC DNA]</scope>
    <source>
        <strain evidence="1 2">LPB0144</strain>
    </source>
</reference>
<protein>
    <recommendedName>
        <fullName evidence="3">3-oxoacyl-ACP synthase</fullName>
    </recommendedName>
</protein>
<evidence type="ECO:0000313" key="2">
    <source>
        <dbReference type="Proteomes" id="UP000182510"/>
    </source>
</evidence>
<dbReference type="EMBL" id="CP018153">
    <property type="protein sequence ID" value="APG59506.1"/>
    <property type="molecule type" value="Genomic_DNA"/>
</dbReference>